<evidence type="ECO:0000313" key="19">
    <source>
        <dbReference type="Proteomes" id="UP000095727"/>
    </source>
</evidence>
<evidence type="ECO:0000259" key="14">
    <source>
        <dbReference type="PROSITE" id="PS50885"/>
    </source>
</evidence>
<evidence type="ECO:0000256" key="3">
    <source>
        <dbReference type="ARBA" id="ARBA00012438"/>
    </source>
</evidence>
<dbReference type="InterPro" id="IPR033479">
    <property type="entry name" value="dCache_1"/>
</dbReference>
<keyword evidence="6 16" id="KW-0808">Transferase</keyword>
<evidence type="ECO:0000256" key="2">
    <source>
        <dbReference type="ARBA" id="ARBA00004651"/>
    </source>
</evidence>
<evidence type="ECO:0000259" key="13">
    <source>
        <dbReference type="PROSITE" id="PS50109"/>
    </source>
</evidence>
<evidence type="ECO:0000256" key="6">
    <source>
        <dbReference type="ARBA" id="ARBA00022679"/>
    </source>
</evidence>
<feature type="domain" description="Histidine kinase" evidence="13">
    <location>
        <begin position="462"/>
        <end position="567"/>
    </location>
</feature>
<dbReference type="InterPro" id="IPR005467">
    <property type="entry name" value="His_kinase_dom"/>
</dbReference>
<dbReference type="Pfam" id="PF02743">
    <property type="entry name" value="dCache_1"/>
    <property type="match status" value="1"/>
</dbReference>
<keyword evidence="11 12" id="KW-0472">Membrane</keyword>
<feature type="domain" description="HAMP" evidence="14">
    <location>
        <begin position="302"/>
        <end position="355"/>
    </location>
</feature>
<dbReference type="PROSITE" id="PS50109">
    <property type="entry name" value="HIS_KIN"/>
    <property type="match status" value="1"/>
</dbReference>
<dbReference type="AlphaFoldDB" id="A0A174H2Z6"/>
<dbReference type="PANTHER" id="PTHR34220:SF7">
    <property type="entry name" value="SENSOR HISTIDINE KINASE YPDA"/>
    <property type="match status" value="1"/>
</dbReference>
<dbReference type="GO" id="GO:0000155">
    <property type="term" value="F:phosphorelay sensor kinase activity"/>
    <property type="evidence" value="ECO:0007669"/>
    <property type="project" value="InterPro"/>
</dbReference>
<evidence type="ECO:0000256" key="10">
    <source>
        <dbReference type="ARBA" id="ARBA00023012"/>
    </source>
</evidence>
<dbReference type="SUPFAM" id="SSF55874">
    <property type="entry name" value="ATPase domain of HSP90 chaperone/DNA topoisomerase II/histidine kinase"/>
    <property type="match status" value="1"/>
</dbReference>
<organism evidence="16 18">
    <name type="scientific">Coprococcus comes</name>
    <dbReference type="NCBI Taxonomy" id="410072"/>
    <lineage>
        <taxon>Bacteria</taxon>
        <taxon>Bacillati</taxon>
        <taxon>Bacillota</taxon>
        <taxon>Clostridia</taxon>
        <taxon>Lachnospirales</taxon>
        <taxon>Lachnospiraceae</taxon>
        <taxon>Coprococcus</taxon>
    </lineage>
</organism>
<dbReference type="Pfam" id="PF02518">
    <property type="entry name" value="HATPase_c"/>
    <property type="match status" value="1"/>
</dbReference>
<dbReference type="RefSeq" id="WP_055155995.1">
    <property type="nucleotide sequence ID" value="NZ_CAXSNH010000021.1"/>
</dbReference>
<evidence type="ECO:0000256" key="7">
    <source>
        <dbReference type="ARBA" id="ARBA00022692"/>
    </source>
</evidence>
<evidence type="ECO:0000313" key="17">
    <source>
        <dbReference type="EMBL" id="NUN86262.1"/>
    </source>
</evidence>
<accession>A0A174H2Z6</accession>
<dbReference type="GO" id="GO:0005886">
    <property type="term" value="C:plasma membrane"/>
    <property type="evidence" value="ECO:0007669"/>
    <property type="project" value="UniProtKB-SubCell"/>
</dbReference>
<dbReference type="EMBL" id="CYZK01000021">
    <property type="protein sequence ID" value="CUO67409.1"/>
    <property type="molecule type" value="Genomic_DNA"/>
</dbReference>
<dbReference type="EMBL" id="JABWDC010000018">
    <property type="protein sequence ID" value="NUN86262.1"/>
    <property type="molecule type" value="Genomic_DNA"/>
</dbReference>
<dbReference type="PaxDb" id="410072-ERS852525_02981"/>
<dbReference type="Proteomes" id="UP000095727">
    <property type="component" value="Unassembled WGS sequence"/>
</dbReference>
<dbReference type="InterPro" id="IPR050640">
    <property type="entry name" value="Bact_2-comp_sensor_kinase"/>
</dbReference>
<evidence type="ECO:0000256" key="4">
    <source>
        <dbReference type="ARBA" id="ARBA00022475"/>
    </source>
</evidence>
<evidence type="ECO:0000256" key="11">
    <source>
        <dbReference type="ARBA" id="ARBA00023136"/>
    </source>
</evidence>
<comment type="subcellular location">
    <subcellularLocation>
        <location evidence="2">Cell membrane</location>
        <topology evidence="2">Multi-pass membrane protein</topology>
    </subcellularLocation>
</comment>
<evidence type="ECO:0000256" key="5">
    <source>
        <dbReference type="ARBA" id="ARBA00022553"/>
    </source>
</evidence>
<dbReference type="SMART" id="SM00387">
    <property type="entry name" value="HATPase_c"/>
    <property type="match status" value="1"/>
</dbReference>
<gene>
    <name evidence="16" type="primary">yehU_3</name>
    <name evidence="15" type="synonym">yehU_1</name>
    <name evidence="16" type="ORF">ERS852481_02611</name>
    <name evidence="15" type="ORF">ERS852574_01001</name>
    <name evidence="17" type="ORF">HUU93_06500</name>
</gene>
<evidence type="ECO:0000313" key="16">
    <source>
        <dbReference type="EMBL" id="CUO67409.1"/>
    </source>
</evidence>
<evidence type="ECO:0000313" key="20">
    <source>
        <dbReference type="Proteomes" id="UP000554488"/>
    </source>
</evidence>
<dbReference type="Gene3D" id="3.30.565.10">
    <property type="entry name" value="Histidine kinase-like ATPase, C-terminal domain"/>
    <property type="match status" value="1"/>
</dbReference>
<dbReference type="PANTHER" id="PTHR34220">
    <property type="entry name" value="SENSOR HISTIDINE KINASE YPDA"/>
    <property type="match status" value="1"/>
</dbReference>
<dbReference type="InterPro" id="IPR036890">
    <property type="entry name" value="HATPase_C_sf"/>
</dbReference>
<keyword evidence="8 16" id="KW-0418">Kinase</keyword>
<evidence type="ECO:0000313" key="18">
    <source>
        <dbReference type="Proteomes" id="UP000095362"/>
    </source>
</evidence>
<evidence type="ECO:0000256" key="9">
    <source>
        <dbReference type="ARBA" id="ARBA00022989"/>
    </source>
</evidence>
<evidence type="ECO:0000256" key="8">
    <source>
        <dbReference type="ARBA" id="ARBA00022777"/>
    </source>
</evidence>
<keyword evidence="7 12" id="KW-0812">Transmembrane</keyword>
<dbReference type="PROSITE" id="PS50885">
    <property type="entry name" value="HAMP"/>
    <property type="match status" value="1"/>
</dbReference>
<dbReference type="Gene3D" id="3.30.450.20">
    <property type="entry name" value="PAS domain"/>
    <property type="match status" value="1"/>
</dbReference>
<reference evidence="17 20" key="3">
    <citation type="submission" date="2020-07" db="EMBL/GenBank/DDBJ databases">
        <title>Bacterial metabolism rescues the inhibition of intestinal drug absorption by food and drug additives.</title>
        <authorList>
            <person name="Zou L."/>
            <person name="Spanogiannopoulos P."/>
            <person name="Chien H.-C."/>
            <person name="Pieper L.M."/>
            <person name="Cai W."/>
            <person name="Khuri N."/>
            <person name="Pottel J."/>
            <person name="Vora B."/>
            <person name="Ni Z."/>
            <person name="Tsakalozou E."/>
            <person name="Zhang W."/>
            <person name="Shoichet B.K."/>
            <person name="Giacomini K.M."/>
            <person name="Turnbaugh P.J."/>
        </authorList>
    </citation>
    <scope>NUCLEOTIDE SEQUENCE [LARGE SCALE GENOMIC DNA]</scope>
    <source>
        <strain evidence="17 20">F22</strain>
    </source>
</reference>
<dbReference type="Proteomes" id="UP000554488">
    <property type="component" value="Unassembled WGS sequence"/>
</dbReference>
<proteinExistence type="predicted"/>
<dbReference type="EMBL" id="CYXR01000005">
    <property type="protein sequence ID" value="CUM83321.1"/>
    <property type="molecule type" value="Genomic_DNA"/>
</dbReference>
<sequence length="574" mass="66203">MNRRKKEADQHKGWNISISGVFIAMVMGIVLISVVAATLIFVQIYRNAMEQSAVTSSSQSCEQVQNTVENYTQDMRIILEGIVARMRHENNHSEEYIQNLVNIRSDVVAVTICGEDGELLRYWNRGQKLKENYRIVQSIEMEDDDGRLRITKPYVESLFEGYYPWVVTVYQKIQKEDGTSIQVNIDIRFSDIANYVDDVGIGQHGYAYIADKKGNLIYHPQQQLIYSGLKEEKGMDLKEGTHIQEQAIYTVKNLENCDWKIVGVCYVDEMITEKVSSAVSRLLIVLCLVMGAVFLLGWAFSELFSAPVRQLADDMHRFEKNAENFVFEPMAGTTEITTLSNSFEHMVVKIQKLMEQVRQEEITLRKTELKALQAQINPHFLYNTLDAIAWMCEDGKNEDAEEMVTALARLFRISISKGHELIPIEKEVEHAKSYLKIENYRYKNKFTYSFEVEESCLSYLCNKITLQPIIENAIYHGVKQMIDEGEIWIRIFEDGEDIIFQVEDNGIGMTEEQCREILRKEPGDRTGIGIKNVNDRIKIYFGSNYGLNITSELDEGTCVTIRMPKVREEEYEKK</sequence>
<dbReference type="InterPro" id="IPR003594">
    <property type="entry name" value="HATPase_dom"/>
</dbReference>
<feature type="transmembrane region" description="Helical" evidence="12">
    <location>
        <begin position="20"/>
        <end position="42"/>
    </location>
</feature>
<dbReference type="Gene3D" id="6.10.340.10">
    <property type="match status" value="1"/>
</dbReference>
<dbReference type="InterPro" id="IPR010559">
    <property type="entry name" value="Sig_transdc_His_kin_internal"/>
</dbReference>
<keyword evidence="4" id="KW-1003">Cell membrane</keyword>
<keyword evidence="10" id="KW-0902">Two-component regulatory system</keyword>
<feature type="transmembrane region" description="Helical" evidence="12">
    <location>
        <begin position="282"/>
        <end position="300"/>
    </location>
</feature>
<evidence type="ECO:0000256" key="1">
    <source>
        <dbReference type="ARBA" id="ARBA00000085"/>
    </source>
</evidence>
<reference evidence="18 19" key="1">
    <citation type="submission" date="2015-09" db="EMBL/GenBank/DDBJ databases">
        <authorList>
            <consortium name="Pathogen Informatics"/>
        </authorList>
    </citation>
    <scope>NUCLEOTIDE SEQUENCE [LARGE SCALE GENOMIC DNA]</scope>
    <source>
        <strain evidence="16 18">2789STDY5834866</strain>
        <strain evidence="15 19">2789STDY5834962</strain>
    </source>
</reference>
<dbReference type="OrthoDB" id="9809348at2"/>
<comment type="catalytic activity">
    <reaction evidence="1">
        <text>ATP + protein L-histidine = ADP + protein N-phospho-L-histidine.</text>
        <dbReference type="EC" id="2.7.13.3"/>
    </reaction>
</comment>
<dbReference type="STRING" id="410072.ERS852525_02981"/>
<dbReference type="PRINTS" id="PR00344">
    <property type="entry name" value="BCTRLSENSOR"/>
</dbReference>
<dbReference type="EC" id="2.7.13.3" evidence="3"/>
<protein>
    <recommendedName>
        <fullName evidence="3">histidine kinase</fullName>
        <ecNumber evidence="3">2.7.13.3</ecNumber>
    </recommendedName>
</protein>
<evidence type="ECO:0000313" key="15">
    <source>
        <dbReference type="EMBL" id="CUM83321.1"/>
    </source>
</evidence>
<evidence type="ECO:0000256" key="12">
    <source>
        <dbReference type="SAM" id="Phobius"/>
    </source>
</evidence>
<dbReference type="Proteomes" id="UP000095362">
    <property type="component" value="Unassembled WGS sequence"/>
</dbReference>
<dbReference type="InterPro" id="IPR003660">
    <property type="entry name" value="HAMP_dom"/>
</dbReference>
<reference evidence="17 20" key="2">
    <citation type="submission" date="2020-04" db="EMBL/GenBank/DDBJ databases">
        <authorList>
            <person name="Pieper L."/>
        </authorList>
    </citation>
    <scope>NUCLEOTIDE SEQUENCE [LARGE SCALE GENOMIC DNA]</scope>
    <source>
        <strain evidence="17 20">F22</strain>
    </source>
</reference>
<dbReference type="Pfam" id="PF06580">
    <property type="entry name" value="His_kinase"/>
    <property type="match status" value="1"/>
</dbReference>
<keyword evidence="9 12" id="KW-1133">Transmembrane helix</keyword>
<dbReference type="InterPro" id="IPR004358">
    <property type="entry name" value="Sig_transdc_His_kin-like_C"/>
</dbReference>
<dbReference type="CDD" id="cd12912">
    <property type="entry name" value="PDC2_MCP_like"/>
    <property type="match status" value="1"/>
</dbReference>
<name>A0A174H2Z6_9FIRM</name>
<keyword evidence="5" id="KW-0597">Phosphoprotein</keyword>